<dbReference type="SUPFAM" id="SSF46785">
    <property type="entry name" value="Winged helix' DNA-binding domain"/>
    <property type="match status" value="2"/>
</dbReference>
<dbReference type="InterPro" id="IPR000525">
    <property type="entry name" value="Initiator_Rep_WH1"/>
</dbReference>
<protein>
    <submittedName>
        <fullName evidence="4">Replication initiation protein</fullName>
    </submittedName>
</protein>
<dbReference type="Proteomes" id="UP001597116">
    <property type="component" value="Unassembled WGS sequence"/>
</dbReference>
<feature type="compositionally biased region" description="Polar residues" evidence="2">
    <location>
        <begin position="333"/>
        <end position="346"/>
    </location>
</feature>
<dbReference type="RefSeq" id="WP_134038298.1">
    <property type="nucleotide sequence ID" value="NZ_JBHTLP010000044.1"/>
</dbReference>
<feature type="domain" description="Initiator Rep protein WH1" evidence="3">
    <location>
        <begin position="23"/>
        <end position="167"/>
    </location>
</feature>
<name>A0ABW3QF98_9BACT</name>
<evidence type="ECO:0000259" key="3">
    <source>
        <dbReference type="Pfam" id="PF01051"/>
    </source>
</evidence>
<dbReference type="InterPro" id="IPR036390">
    <property type="entry name" value="WH_DNA-bd_sf"/>
</dbReference>
<keyword evidence="5" id="KW-1185">Reference proteome</keyword>
<accession>A0ABW3QF98</accession>
<dbReference type="InterPro" id="IPR036388">
    <property type="entry name" value="WH-like_DNA-bd_sf"/>
</dbReference>
<evidence type="ECO:0000313" key="4">
    <source>
        <dbReference type="EMBL" id="MFD1145347.1"/>
    </source>
</evidence>
<dbReference type="Gene3D" id="1.10.10.10">
    <property type="entry name" value="Winged helix-like DNA-binding domain superfamily/Winged helix DNA-binding domain"/>
    <property type="match status" value="2"/>
</dbReference>
<feature type="region of interest" description="Disordered" evidence="2">
    <location>
        <begin position="328"/>
        <end position="360"/>
    </location>
</feature>
<evidence type="ECO:0000313" key="5">
    <source>
        <dbReference type="Proteomes" id="UP001597116"/>
    </source>
</evidence>
<reference evidence="5" key="1">
    <citation type="journal article" date="2019" name="Int. J. Syst. Evol. Microbiol.">
        <title>The Global Catalogue of Microorganisms (GCM) 10K type strain sequencing project: providing services to taxonomists for standard genome sequencing and annotation.</title>
        <authorList>
            <consortium name="The Broad Institute Genomics Platform"/>
            <consortium name="The Broad Institute Genome Sequencing Center for Infectious Disease"/>
            <person name="Wu L."/>
            <person name="Ma J."/>
        </authorList>
    </citation>
    <scope>NUCLEOTIDE SEQUENCE [LARGE SCALE GENOMIC DNA]</scope>
    <source>
        <strain evidence="5">CCUG 55608</strain>
    </source>
</reference>
<dbReference type="EMBL" id="JBHTLP010000044">
    <property type="protein sequence ID" value="MFD1145347.1"/>
    <property type="molecule type" value="Genomic_DNA"/>
</dbReference>
<organism evidence="4 5">
    <name type="scientific">Larkinella insperata</name>
    <dbReference type="NCBI Taxonomy" id="332158"/>
    <lineage>
        <taxon>Bacteria</taxon>
        <taxon>Pseudomonadati</taxon>
        <taxon>Bacteroidota</taxon>
        <taxon>Cytophagia</taxon>
        <taxon>Cytophagales</taxon>
        <taxon>Spirosomataceae</taxon>
        <taxon>Larkinella</taxon>
    </lineage>
</organism>
<evidence type="ECO:0000256" key="1">
    <source>
        <dbReference type="ARBA" id="ARBA00038283"/>
    </source>
</evidence>
<dbReference type="Pfam" id="PF21205">
    <property type="entry name" value="Rep3_C"/>
    <property type="match status" value="1"/>
</dbReference>
<sequence>MNKEQKGPLAFTQPDFIRHSTNYQSNLFTESRQEFTEMEKNIVTLVVNQLGNMAVRGKIEPNVNVLLQIPIQQLTKSRYDQVVKAAESLSKKRMSFRDDKKKEFKFITPFPLVQSAVGADGLKVIEITMLANVVPYFAELGQRYTQYENEVMLSLASIYAKRMFEIVSMYYHRGQYTFRYMVDELRWKLNCPETYRYNDFVSYALVVSQKELYEKANIALDWHPTQKLGKKVLELEFTIKTDLQLAKEGIEQDRQALRGMPIHEAVQLAWPLLAKYKLTRWQKDLITSEFELLDTFYRIHSELTNGLRKGIKNPTAYLVKSLGIDQAKEPKQPKTTSGQQLGQSSILAPAPPVVGRGQTQSISSILSSMMSE</sequence>
<evidence type="ECO:0000256" key="2">
    <source>
        <dbReference type="SAM" id="MobiDB-lite"/>
    </source>
</evidence>
<dbReference type="Pfam" id="PF01051">
    <property type="entry name" value="Rep3_N"/>
    <property type="match status" value="1"/>
</dbReference>
<proteinExistence type="inferred from homology"/>
<comment type="similarity">
    <text evidence="1">Belongs to the initiator RepB protein family.</text>
</comment>
<gene>
    <name evidence="4" type="ORF">ACFQ4C_29745</name>
</gene>
<comment type="caution">
    <text evidence="4">The sequence shown here is derived from an EMBL/GenBank/DDBJ whole genome shotgun (WGS) entry which is preliminary data.</text>
</comment>